<keyword evidence="2" id="KW-1185">Reference proteome</keyword>
<proteinExistence type="predicted"/>
<dbReference type="OrthoDB" id="9128512at2"/>
<dbReference type="InterPro" id="IPR026349">
    <property type="entry name" value="CHP04255"/>
</dbReference>
<evidence type="ECO:0000313" key="2">
    <source>
        <dbReference type="Proteomes" id="UP000264492"/>
    </source>
</evidence>
<evidence type="ECO:0000313" key="1">
    <source>
        <dbReference type="EMBL" id="RDZ27211.1"/>
    </source>
</evidence>
<name>A0A371JZW2_9GAMM</name>
<dbReference type="AlphaFoldDB" id="A0A371JZW2"/>
<sequence length="280" mass="30835">MINKEGVLRSAPLYFVLCGVRFKLRESLPSWIGAIQDRLYADFPRLSRVRQSPAAGGMELAIDPPDFDPAQPGAAFLFTSGDQSTSIQIHKGGLTVFTRSYLHFDQFAASVSSAVDAILTSSNFLEVETIGIRYLDYIRPRDGERLSQYIDAGLLPFLPSWEGWNGEVLTGTSSSTYRIGDDKLTVRFVGAGHPVVPADLALAFLSNVSVEDGAFTNPIPVMVGQQGALDIDAVKNGFLLNAGDVRQVEDEVRRLHCLANQFFRQVCSDHAFSRWEEESL</sequence>
<accession>A0A371JZW2</accession>
<dbReference type="RefSeq" id="WP_115859588.1">
    <property type="nucleotide sequence ID" value="NZ_QTSU01000002.1"/>
</dbReference>
<protein>
    <submittedName>
        <fullName evidence="1">TIGR04255 family protein</fullName>
    </submittedName>
</protein>
<reference evidence="1 2" key="1">
    <citation type="submission" date="2018-08" db="EMBL/GenBank/DDBJ databases">
        <title>Lysobacter sp. zong2l5, whole genome shotgun sequence.</title>
        <authorList>
            <person name="Zhang X."/>
            <person name="Feng G."/>
            <person name="Zhu H."/>
        </authorList>
    </citation>
    <scope>NUCLEOTIDE SEQUENCE [LARGE SCALE GENOMIC DNA]</scope>
    <source>
        <strain evidence="2">zong2l5</strain>
    </source>
</reference>
<gene>
    <name evidence="1" type="ORF">DX914_13245</name>
</gene>
<dbReference type="NCBIfam" id="TIGR04255">
    <property type="entry name" value="sporadTIGR04255"/>
    <property type="match status" value="1"/>
</dbReference>
<organism evidence="1 2">
    <name type="scientific">Lysobacter silvisoli</name>
    <dbReference type="NCBI Taxonomy" id="2293254"/>
    <lineage>
        <taxon>Bacteria</taxon>
        <taxon>Pseudomonadati</taxon>
        <taxon>Pseudomonadota</taxon>
        <taxon>Gammaproteobacteria</taxon>
        <taxon>Lysobacterales</taxon>
        <taxon>Lysobacteraceae</taxon>
        <taxon>Lysobacter</taxon>
    </lineage>
</organism>
<dbReference type="Proteomes" id="UP000264492">
    <property type="component" value="Unassembled WGS sequence"/>
</dbReference>
<dbReference type="EMBL" id="QTSU01000002">
    <property type="protein sequence ID" value="RDZ27211.1"/>
    <property type="molecule type" value="Genomic_DNA"/>
</dbReference>
<comment type="caution">
    <text evidence="1">The sequence shown here is derived from an EMBL/GenBank/DDBJ whole genome shotgun (WGS) entry which is preliminary data.</text>
</comment>